<reference evidence="1 2" key="1">
    <citation type="submission" date="2018-09" db="EMBL/GenBank/DDBJ databases">
        <title>Genome sequencing of Nocardioides immobilis CCTCC AB 2017083 for comparison to Nocardioides silvaticus.</title>
        <authorList>
            <person name="Li C."/>
            <person name="Wang G."/>
        </authorList>
    </citation>
    <scope>NUCLEOTIDE SEQUENCE [LARGE SCALE GENOMIC DNA]</scope>
    <source>
        <strain evidence="1 2">CCTCC AB 2017083</strain>
    </source>
</reference>
<organism evidence="1 2">
    <name type="scientific">Nocardioides immobilis</name>
    <dbReference type="NCBI Taxonomy" id="2049295"/>
    <lineage>
        <taxon>Bacteria</taxon>
        <taxon>Bacillati</taxon>
        <taxon>Actinomycetota</taxon>
        <taxon>Actinomycetes</taxon>
        <taxon>Propionibacteriales</taxon>
        <taxon>Nocardioidaceae</taxon>
        <taxon>Nocardioides</taxon>
    </lineage>
</organism>
<evidence type="ECO:0000313" key="2">
    <source>
        <dbReference type="Proteomes" id="UP000283644"/>
    </source>
</evidence>
<dbReference type="Proteomes" id="UP000283644">
    <property type="component" value="Unassembled WGS sequence"/>
</dbReference>
<keyword evidence="2" id="KW-1185">Reference proteome</keyword>
<dbReference type="AlphaFoldDB" id="A0A417Y612"/>
<sequence>MTDLSRRSALARVVSHRTFPLVVAFLLGAALMAVVPRLSAAGDPGLEIGDSFEAPVETYFDESGPEPNVICFEREDDNCGRPLFAGDVAPDIQPGDRVRATEIWLRDDEGIKWLAFFVEPEADA</sequence>
<gene>
    <name evidence="1" type="ORF">D0Z08_06820</name>
</gene>
<evidence type="ECO:0000313" key="1">
    <source>
        <dbReference type="EMBL" id="RHW27986.1"/>
    </source>
</evidence>
<accession>A0A417Y612</accession>
<protein>
    <submittedName>
        <fullName evidence="1">Uncharacterized protein</fullName>
    </submittedName>
</protein>
<proteinExistence type="predicted"/>
<dbReference type="EMBL" id="QXGH01000011">
    <property type="protein sequence ID" value="RHW27986.1"/>
    <property type="molecule type" value="Genomic_DNA"/>
</dbReference>
<dbReference type="RefSeq" id="WP_118923953.1">
    <property type="nucleotide sequence ID" value="NZ_QXGH01000011.1"/>
</dbReference>
<comment type="caution">
    <text evidence="1">The sequence shown here is derived from an EMBL/GenBank/DDBJ whole genome shotgun (WGS) entry which is preliminary data.</text>
</comment>
<name>A0A417Y612_9ACTN</name>